<feature type="transmembrane region" description="Helical" evidence="2">
    <location>
        <begin position="258"/>
        <end position="280"/>
    </location>
</feature>
<accession>A0A0R2DIZ5</accession>
<feature type="transmembrane region" description="Helical" evidence="2">
    <location>
        <begin position="74"/>
        <end position="101"/>
    </location>
</feature>
<reference evidence="4 5" key="1">
    <citation type="journal article" date="2015" name="Genome Announc.">
        <title>Expanding the biotechnology potential of lactobacilli through comparative genomics of 213 strains and associated genera.</title>
        <authorList>
            <person name="Sun Z."/>
            <person name="Harris H.M."/>
            <person name="McCann A."/>
            <person name="Guo C."/>
            <person name="Argimon S."/>
            <person name="Zhang W."/>
            <person name="Yang X."/>
            <person name="Jeffery I.B."/>
            <person name="Cooney J.C."/>
            <person name="Kagawa T.F."/>
            <person name="Liu W."/>
            <person name="Song Y."/>
            <person name="Salvetti E."/>
            <person name="Wrobel A."/>
            <person name="Rasinkangas P."/>
            <person name="Parkhill J."/>
            <person name="Rea M.C."/>
            <person name="O'Sullivan O."/>
            <person name="Ritari J."/>
            <person name="Douillard F.P."/>
            <person name="Paul Ross R."/>
            <person name="Yang R."/>
            <person name="Briner A.E."/>
            <person name="Felis G.E."/>
            <person name="de Vos W.M."/>
            <person name="Barrangou R."/>
            <person name="Klaenhammer T.R."/>
            <person name="Caufield P.W."/>
            <person name="Cui Y."/>
            <person name="Zhang H."/>
            <person name="O'Toole P.W."/>
        </authorList>
    </citation>
    <scope>NUCLEOTIDE SEQUENCE [LARGE SCALE GENOMIC DNA]</scope>
    <source>
        <strain evidence="4 5">DSM 23037</strain>
    </source>
</reference>
<dbReference type="RefSeq" id="WP_056974794.1">
    <property type="nucleotide sequence ID" value="NZ_AYZL01000019.1"/>
</dbReference>
<dbReference type="Pfam" id="PF13248">
    <property type="entry name" value="Zn_ribbon_3"/>
    <property type="match status" value="1"/>
</dbReference>
<dbReference type="AlphaFoldDB" id="A0A0R2DIZ5"/>
<keyword evidence="2" id="KW-1133">Transmembrane helix</keyword>
<name>A0A0R2DIZ5_9LACO</name>
<dbReference type="Proteomes" id="UP000051378">
    <property type="component" value="Unassembled WGS sequence"/>
</dbReference>
<protein>
    <recommendedName>
        <fullName evidence="3">Putative zinc-ribbon domain-containing protein</fullName>
    </recommendedName>
</protein>
<dbReference type="STRING" id="1423744.FC86_GL000576"/>
<evidence type="ECO:0000259" key="3">
    <source>
        <dbReference type="Pfam" id="PF13248"/>
    </source>
</evidence>
<feature type="compositionally biased region" description="Polar residues" evidence="1">
    <location>
        <begin position="161"/>
        <end position="171"/>
    </location>
</feature>
<proteinExistence type="predicted"/>
<feature type="domain" description="Putative zinc-ribbon" evidence="3">
    <location>
        <begin position="12"/>
        <end position="36"/>
    </location>
</feature>
<dbReference type="EMBL" id="AYZL01000019">
    <property type="protein sequence ID" value="KRN04046.1"/>
    <property type="molecule type" value="Genomic_DNA"/>
</dbReference>
<keyword evidence="2" id="KW-0812">Transmembrane</keyword>
<evidence type="ECO:0000313" key="4">
    <source>
        <dbReference type="EMBL" id="KRN04046.1"/>
    </source>
</evidence>
<dbReference type="PATRIC" id="fig|1423744.4.peg.593"/>
<evidence type="ECO:0000256" key="2">
    <source>
        <dbReference type="SAM" id="Phobius"/>
    </source>
</evidence>
<feature type="transmembrane region" description="Helical" evidence="2">
    <location>
        <begin position="201"/>
        <end position="220"/>
    </location>
</feature>
<dbReference type="InterPro" id="IPR059113">
    <property type="entry name" value="Znf_ribbon"/>
</dbReference>
<organism evidence="4 5">
    <name type="scientific">Holzapfeliella floricola DSM 23037 = JCM 16512</name>
    <dbReference type="NCBI Taxonomy" id="1423744"/>
    <lineage>
        <taxon>Bacteria</taxon>
        <taxon>Bacillati</taxon>
        <taxon>Bacillota</taxon>
        <taxon>Bacilli</taxon>
        <taxon>Lactobacillales</taxon>
        <taxon>Lactobacillaceae</taxon>
        <taxon>Holzapfeliella</taxon>
    </lineage>
</organism>
<feature type="transmembrane region" description="Helical" evidence="2">
    <location>
        <begin position="287"/>
        <end position="307"/>
    </location>
</feature>
<feature type="region of interest" description="Disordered" evidence="1">
    <location>
        <begin position="136"/>
        <end position="181"/>
    </location>
</feature>
<keyword evidence="2" id="KW-0472">Membrane</keyword>
<comment type="caution">
    <text evidence="4">The sequence shown here is derived from an EMBL/GenBank/DDBJ whole genome shotgun (WGS) entry which is preliminary data.</text>
</comment>
<feature type="transmembrane region" description="Helical" evidence="2">
    <location>
        <begin position="327"/>
        <end position="353"/>
    </location>
</feature>
<evidence type="ECO:0000313" key="5">
    <source>
        <dbReference type="Proteomes" id="UP000051378"/>
    </source>
</evidence>
<keyword evidence="5" id="KW-1185">Reference proteome</keyword>
<gene>
    <name evidence="4" type="ORF">FC86_GL000576</name>
</gene>
<sequence length="357" mass="39804">MTEKLTRKNDKETKKCSKCGTILSEDAKFCPKCGQKVGAGQKVVRDFEKYKPNKKRLIKLKQFLQNNFELSHTIYGLIFLFTLFSKWLGFLLLIIAAIVLYMKALSSKGQTIKTNQQLRDFYGKVTQRFQDGIQEANATRKTTEEEPANSSDGSGVEKNDSNNQNDAVQTSTDKRTTQKKHKNYYQKKTYVKRNGSGWSSFLLFMSSMGTLFGVLGSGFISNSNVSLYGLVGQTTSYIKMIEGVGQFFGGSAGGSAGFIQSLGYGLVLMPILVIVLSCFTRFKILRFLGAVAAILEVGIFGIMIYYVKEKANHFLGSYSGSVLNPNTGIFGITANIFFVAMALMVIFSLYRLFQKKR</sequence>
<dbReference type="OrthoDB" id="2289760at2"/>
<evidence type="ECO:0000256" key="1">
    <source>
        <dbReference type="SAM" id="MobiDB-lite"/>
    </source>
</evidence>